<keyword evidence="2" id="KW-1185">Reference proteome</keyword>
<organism evidence="1 2">
    <name type="scientific">Dallia pectoralis</name>
    <name type="common">Alaska blackfish</name>
    <dbReference type="NCBI Taxonomy" id="75939"/>
    <lineage>
        <taxon>Eukaryota</taxon>
        <taxon>Metazoa</taxon>
        <taxon>Chordata</taxon>
        <taxon>Craniata</taxon>
        <taxon>Vertebrata</taxon>
        <taxon>Euteleostomi</taxon>
        <taxon>Actinopterygii</taxon>
        <taxon>Neopterygii</taxon>
        <taxon>Teleostei</taxon>
        <taxon>Protacanthopterygii</taxon>
        <taxon>Esociformes</taxon>
        <taxon>Umbridae</taxon>
        <taxon>Dallia</taxon>
    </lineage>
</organism>
<dbReference type="Proteomes" id="UP001157502">
    <property type="component" value="Chromosome 20"/>
</dbReference>
<accession>A0ACC2FYZ3</accession>
<gene>
    <name evidence="1" type="ORF">DPEC_G00239030</name>
</gene>
<evidence type="ECO:0000313" key="1">
    <source>
        <dbReference type="EMBL" id="KAJ7996629.1"/>
    </source>
</evidence>
<comment type="caution">
    <text evidence="1">The sequence shown here is derived from an EMBL/GenBank/DDBJ whole genome shotgun (WGS) entry which is preliminary data.</text>
</comment>
<protein>
    <submittedName>
        <fullName evidence="1">Uncharacterized protein</fullName>
    </submittedName>
</protein>
<sequence>MPKGFLIKRSKKPGPVSYRLRPQEDSVLVVNCSHSENAPVQEMPPVAHNFIRVPSRDIFGGVPKSQCDPTQSPTRCASRGHRNPQGDAALQMISSLCAQTETFPEASLGSFANDGSPVSPSLPEMTTKMDTMCGNAQSVAVKRHACANTKTPRINHKKRKSSPNQEKRCSVRDEVTTSPVLGLRIMEQVDDEVKQRSNTGSPLGEFICQLCLERYADPTTLAFHKCSRIVRVEYRCDECDKVFSCPANLASHRRWHKPKGFQVDRVSSHREERQPDVALTRDALPLSPPASDSGSDEEIMFSCQQCSKKFRKQAYLRKHLALHNRKAASPPQNQTRIPEQQQSIPPEACPESPEACPESPELSAKVSGMESLTKVSGEVFPCRFCGDNLFSSPGLTRHINKYHPTESRQLGEHDATVVITKQTGSGCKGMHTSLSIILIWSTGSASHQSCSADSKPPASKRLFPTCEAIDRNTLKMLIEKDRQRQILQQRSSSRVWLRAWGALQDWAGQLTRIIGAFTEHRRFDQFILFVVAVNTATLVAQTFESATVRGGWFFSAIDAAFLSIYLMECVLKLFTSGRLYFKNPWNALDFFIIIVSLVDFIFPLIESLGSFSGDHAATVFRIFRSFKGIRAIRAFRVLRTFSCLQNIRSIMTTCLQSLQSMGAIVCLMFIFLIMFAIIFREMFSVSDPERFGTMFRTVFTLFQVLTLDDWSLIYTTSRDQGAPHIIVFLVMYIVVEYFTLLNVFVAVLVDNFQLTIKKRMASKIEKFQDAYKEEIQSMNKLELQPGEPKTEEQFYEECLKMTYNENKYGKREIELLTSYLRLLAAMEQKQQTFRSQGCVLERLIDTFFEAREENTLVNEDE</sequence>
<evidence type="ECO:0000313" key="2">
    <source>
        <dbReference type="Proteomes" id="UP001157502"/>
    </source>
</evidence>
<name>A0ACC2FYZ3_DALPE</name>
<proteinExistence type="predicted"/>
<dbReference type="EMBL" id="CM055747">
    <property type="protein sequence ID" value="KAJ7996629.1"/>
    <property type="molecule type" value="Genomic_DNA"/>
</dbReference>
<reference evidence="1" key="1">
    <citation type="submission" date="2021-05" db="EMBL/GenBank/DDBJ databases">
        <authorList>
            <person name="Pan Q."/>
            <person name="Jouanno E."/>
            <person name="Zahm M."/>
            <person name="Klopp C."/>
            <person name="Cabau C."/>
            <person name="Louis A."/>
            <person name="Berthelot C."/>
            <person name="Parey E."/>
            <person name="Roest Crollius H."/>
            <person name="Montfort J."/>
            <person name="Robinson-Rechavi M."/>
            <person name="Bouchez O."/>
            <person name="Lampietro C."/>
            <person name="Lopez Roques C."/>
            <person name="Donnadieu C."/>
            <person name="Postlethwait J."/>
            <person name="Bobe J."/>
            <person name="Dillon D."/>
            <person name="Chandos A."/>
            <person name="von Hippel F."/>
            <person name="Guiguen Y."/>
        </authorList>
    </citation>
    <scope>NUCLEOTIDE SEQUENCE</scope>
    <source>
        <strain evidence="1">YG-Jan2019</strain>
    </source>
</reference>